<dbReference type="AlphaFoldDB" id="A0A562YDZ4"/>
<protein>
    <submittedName>
        <fullName evidence="1">Uncharacterized protein</fullName>
    </submittedName>
</protein>
<dbReference type="EMBL" id="SMZJ02000004">
    <property type="protein sequence ID" value="TWO32533.1"/>
    <property type="molecule type" value="Genomic_DNA"/>
</dbReference>
<accession>A0A562YDZ4</accession>
<sequence length="199" mass="22370">MNAKWYFSTLIIALTLLGVCQKQDPLPNQEIVMEFVNAETTKDDVQNVIADIKKQLQEVGATSIEVQETENSTLKITYHSKVKAVSIKEMLSKEKHLVFDYASNNKDTGGTNKPSKYNLDVYDIRKGSESSNLGGKYVLEIKYDYDRFSNPNVYFSLGNQPSDKSDHLIRIAYKVSQSIAIAIDNTSHKEPEVRAGPIC</sequence>
<dbReference type="RefSeq" id="WP_133355256.1">
    <property type="nucleotide sequence ID" value="NZ_SMZJ02000004.1"/>
</dbReference>
<reference evidence="1 2" key="1">
    <citation type="submission" date="2019-07" db="EMBL/GenBank/DDBJ databases">
        <title>Seonamhaeicola sp. W255 draft genome.</title>
        <authorList>
            <person name="Zhang X.-Y."/>
            <person name="Zhang R."/>
            <person name="Zhong Y.-L."/>
            <person name="Du Z.-J."/>
        </authorList>
    </citation>
    <scope>NUCLEOTIDE SEQUENCE [LARGE SCALE GENOMIC DNA]</scope>
    <source>
        <strain evidence="1 2">W255</strain>
    </source>
</reference>
<name>A0A562YDZ4_9FLAO</name>
<dbReference type="OrthoDB" id="1144910at2"/>
<dbReference type="Proteomes" id="UP000295814">
    <property type="component" value="Unassembled WGS sequence"/>
</dbReference>
<gene>
    <name evidence="1" type="ORF">E1J38_006575</name>
</gene>
<proteinExistence type="predicted"/>
<keyword evidence="2" id="KW-1185">Reference proteome</keyword>
<evidence type="ECO:0000313" key="2">
    <source>
        <dbReference type="Proteomes" id="UP000295814"/>
    </source>
</evidence>
<comment type="caution">
    <text evidence="1">The sequence shown here is derived from an EMBL/GenBank/DDBJ whole genome shotgun (WGS) entry which is preliminary data.</text>
</comment>
<organism evidence="1 2">
    <name type="scientific">Seonamhaeicola sediminis</name>
    <dbReference type="NCBI Taxonomy" id="2528206"/>
    <lineage>
        <taxon>Bacteria</taxon>
        <taxon>Pseudomonadati</taxon>
        <taxon>Bacteroidota</taxon>
        <taxon>Flavobacteriia</taxon>
        <taxon>Flavobacteriales</taxon>
        <taxon>Flavobacteriaceae</taxon>
    </lineage>
</organism>
<evidence type="ECO:0000313" key="1">
    <source>
        <dbReference type="EMBL" id="TWO32533.1"/>
    </source>
</evidence>